<reference evidence="1" key="1">
    <citation type="submission" date="2022-03" db="EMBL/GenBank/DDBJ databases">
        <title>Genomic analyses of argali, domestic sheep and their hybrids provide insights into chromosomal evolution, heterosis and genetic basis of agronomic traits.</title>
        <authorList>
            <person name="Li M."/>
        </authorList>
    </citation>
    <scope>NUCLEOTIDE SEQUENCE</scope>
    <source>
        <strain evidence="1">CAU-MHL-2022a</strain>
        <tissue evidence="1">Skin</tissue>
    </source>
</reference>
<dbReference type="EMBL" id="JAKZEL010000003">
    <property type="protein sequence ID" value="KAI4545297.1"/>
    <property type="molecule type" value="Genomic_DNA"/>
</dbReference>
<organism evidence="1 2">
    <name type="scientific">Ovis ammon polii</name>
    <dbReference type="NCBI Taxonomy" id="230172"/>
    <lineage>
        <taxon>Eukaryota</taxon>
        <taxon>Metazoa</taxon>
        <taxon>Chordata</taxon>
        <taxon>Craniata</taxon>
        <taxon>Vertebrata</taxon>
        <taxon>Euteleostomi</taxon>
        <taxon>Mammalia</taxon>
        <taxon>Eutheria</taxon>
        <taxon>Laurasiatheria</taxon>
        <taxon>Artiodactyla</taxon>
        <taxon>Ruminantia</taxon>
        <taxon>Pecora</taxon>
        <taxon>Bovidae</taxon>
        <taxon>Caprinae</taxon>
        <taxon>Ovis</taxon>
    </lineage>
</organism>
<dbReference type="Proteomes" id="UP001214576">
    <property type="component" value="Unassembled WGS sequence"/>
</dbReference>
<dbReference type="AlphaFoldDB" id="A0AAD4UF11"/>
<sequence length="126" mass="14561">MGKFRLSDWQMGILHPHLDLHERSLHVFLYRCCHWFLQDQGLAAQILQGPLGGGAAICEMFTLRKTTEEPKTSHSVTKFLILLISSRATHTVTYLPKYFLPKLEAFIFKTLSGKKWPWLLLSQCFV</sequence>
<name>A0AAD4UF11_OVIAM</name>
<comment type="caution">
    <text evidence="1">The sequence shown here is derived from an EMBL/GenBank/DDBJ whole genome shotgun (WGS) entry which is preliminary data.</text>
</comment>
<evidence type="ECO:0000313" key="1">
    <source>
        <dbReference type="EMBL" id="KAI4545297.1"/>
    </source>
</evidence>
<evidence type="ECO:0000313" key="2">
    <source>
        <dbReference type="Proteomes" id="UP001214576"/>
    </source>
</evidence>
<protein>
    <submittedName>
        <fullName evidence="1">Uncharacterized protein</fullName>
    </submittedName>
</protein>
<gene>
    <name evidence="1" type="ORF">MG293_005563</name>
</gene>
<keyword evidence="2" id="KW-1185">Reference proteome</keyword>
<accession>A0AAD4UF11</accession>
<proteinExistence type="predicted"/>